<dbReference type="InterPro" id="IPR009057">
    <property type="entry name" value="Homeodomain-like_sf"/>
</dbReference>
<organism evidence="5 6">
    <name type="scientific">Myroides marinus</name>
    <dbReference type="NCBI Taxonomy" id="703342"/>
    <lineage>
        <taxon>Bacteria</taxon>
        <taxon>Pseudomonadati</taxon>
        <taxon>Bacteroidota</taxon>
        <taxon>Flavobacteriia</taxon>
        <taxon>Flavobacteriales</taxon>
        <taxon>Flavobacteriaceae</taxon>
        <taxon>Myroides</taxon>
    </lineage>
</organism>
<evidence type="ECO:0000313" key="5">
    <source>
        <dbReference type="EMBL" id="KZE77374.1"/>
    </source>
</evidence>
<comment type="caution">
    <text evidence="5">The sequence shown here is derived from an EMBL/GenBank/DDBJ whole genome shotgun (WGS) entry which is preliminary data.</text>
</comment>
<dbReference type="Gene3D" id="1.10.10.60">
    <property type="entry name" value="Homeodomain-like"/>
    <property type="match status" value="2"/>
</dbReference>
<evidence type="ECO:0000313" key="6">
    <source>
        <dbReference type="Proteomes" id="UP000076630"/>
    </source>
</evidence>
<keyword evidence="6" id="KW-1185">Reference proteome</keyword>
<proteinExistence type="predicted"/>
<dbReference type="OrthoDB" id="646090at2"/>
<evidence type="ECO:0000256" key="1">
    <source>
        <dbReference type="ARBA" id="ARBA00023015"/>
    </source>
</evidence>
<keyword evidence="1" id="KW-0805">Transcription regulation</keyword>
<accession>A0A165QZ84</accession>
<protein>
    <submittedName>
        <fullName evidence="5">AraC family transcriptional regulator</fullName>
    </submittedName>
</protein>
<dbReference type="PROSITE" id="PS01124">
    <property type="entry name" value="HTH_ARAC_FAMILY_2"/>
    <property type="match status" value="1"/>
</dbReference>
<dbReference type="PANTHER" id="PTHR43280">
    <property type="entry name" value="ARAC-FAMILY TRANSCRIPTIONAL REGULATOR"/>
    <property type="match status" value="1"/>
</dbReference>
<keyword evidence="3" id="KW-0804">Transcription</keyword>
<evidence type="ECO:0000256" key="2">
    <source>
        <dbReference type="ARBA" id="ARBA00023125"/>
    </source>
</evidence>
<dbReference type="RefSeq" id="WP_038987049.1">
    <property type="nucleotide sequence ID" value="NZ_JACAJN010000012.1"/>
</dbReference>
<sequence length="287" mass="33451">MKNIKWETLDRLRTSFEEFETQERYIYIPVINLAYYPAEPYRSNYYGIGLLEEGEITFYIDLTEYTIQGPAIIFADTTSIKRWDKTRRTYEMTTILFAEDFLQDKLVENNVLASFSDLSSLGGCVTQLNQEEFESFRAMFKVIDLHSNSSNSYYTEVIRGIVYSMVNEVAHLYEKYGNATKSLHKLALRFREAVGKYCKEHRSVQYYADYLHVHPKYLSQVISAETGLTASEWIQNQVVLEAKILLQDQTLSIGAITEILHFSDQSTFGKYFKKYSSITPSTYRHNL</sequence>
<reference evidence="5 6" key="1">
    <citation type="submission" date="2016-01" db="EMBL/GenBank/DDBJ databases">
        <title>Whole genome sequencing of Myroides marinus L41.</title>
        <authorList>
            <person name="Hong K.W."/>
        </authorList>
    </citation>
    <scope>NUCLEOTIDE SEQUENCE [LARGE SCALE GENOMIC DNA]</scope>
    <source>
        <strain evidence="5 6">L41</strain>
    </source>
</reference>
<dbReference type="GO" id="GO:0043565">
    <property type="term" value="F:sequence-specific DNA binding"/>
    <property type="evidence" value="ECO:0007669"/>
    <property type="project" value="InterPro"/>
</dbReference>
<dbReference type="EMBL" id="LQNU01000072">
    <property type="protein sequence ID" value="KZE77374.1"/>
    <property type="molecule type" value="Genomic_DNA"/>
</dbReference>
<feature type="domain" description="HTH araC/xylS-type" evidence="4">
    <location>
        <begin position="184"/>
        <end position="286"/>
    </location>
</feature>
<dbReference type="PANTHER" id="PTHR43280:SF32">
    <property type="entry name" value="TRANSCRIPTIONAL REGULATORY PROTEIN"/>
    <property type="match status" value="1"/>
</dbReference>
<dbReference type="Pfam" id="PF12833">
    <property type="entry name" value="HTH_18"/>
    <property type="match status" value="1"/>
</dbReference>
<gene>
    <name evidence="5" type="ORF">AV926_01185</name>
</gene>
<keyword evidence="2" id="KW-0238">DNA-binding</keyword>
<evidence type="ECO:0000259" key="4">
    <source>
        <dbReference type="PROSITE" id="PS01124"/>
    </source>
</evidence>
<dbReference type="InterPro" id="IPR018060">
    <property type="entry name" value="HTH_AraC"/>
</dbReference>
<name>A0A165QZ84_9FLAO</name>
<dbReference type="AlphaFoldDB" id="A0A165QZ84"/>
<dbReference type="SUPFAM" id="SSF46689">
    <property type="entry name" value="Homeodomain-like"/>
    <property type="match status" value="1"/>
</dbReference>
<dbReference type="SMART" id="SM00342">
    <property type="entry name" value="HTH_ARAC"/>
    <property type="match status" value="1"/>
</dbReference>
<evidence type="ECO:0000256" key="3">
    <source>
        <dbReference type="ARBA" id="ARBA00023163"/>
    </source>
</evidence>
<dbReference type="GO" id="GO:0003700">
    <property type="term" value="F:DNA-binding transcription factor activity"/>
    <property type="evidence" value="ECO:0007669"/>
    <property type="project" value="InterPro"/>
</dbReference>
<dbReference type="Proteomes" id="UP000076630">
    <property type="component" value="Unassembled WGS sequence"/>
</dbReference>